<feature type="domain" description="PPM-type phosphatase" evidence="2">
    <location>
        <begin position="127"/>
        <end position="338"/>
    </location>
</feature>
<dbReference type="EMBL" id="JAUSUG010000014">
    <property type="protein sequence ID" value="MDQ0256140.1"/>
    <property type="molecule type" value="Genomic_DNA"/>
</dbReference>
<dbReference type="Pfam" id="PF08673">
    <property type="entry name" value="RsbU_N"/>
    <property type="match status" value="1"/>
</dbReference>
<dbReference type="InterPro" id="IPR036457">
    <property type="entry name" value="PPM-type-like_dom_sf"/>
</dbReference>
<dbReference type="InterPro" id="IPR001932">
    <property type="entry name" value="PPM-type_phosphatase-like_dom"/>
</dbReference>
<dbReference type="SUPFAM" id="SSF81606">
    <property type="entry name" value="PP2C-like"/>
    <property type="match status" value="1"/>
</dbReference>
<dbReference type="Gene3D" id="1.10.1240.30">
    <property type="entry name" value="KaiA/RbsU domain"/>
    <property type="match status" value="1"/>
</dbReference>
<dbReference type="PROSITE" id="PS51746">
    <property type="entry name" value="PPM_2"/>
    <property type="match status" value="1"/>
</dbReference>
<evidence type="ECO:0000256" key="1">
    <source>
        <dbReference type="ARBA" id="ARBA00022801"/>
    </source>
</evidence>
<gene>
    <name evidence="3" type="ORF">J2S74_003539</name>
</gene>
<dbReference type="PANTHER" id="PTHR43156">
    <property type="entry name" value="STAGE II SPORULATION PROTEIN E-RELATED"/>
    <property type="match status" value="1"/>
</dbReference>
<dbReference type="GO" id="GO:0016787">
    <property type="term" value="F:hydrolase activity"/>
    <property type="evidence" value="ECO:0007669"/>
    <property type="project" value="UniProtKB-KW"/>
</dbReference>
<dbReference type="Proteomes" id="UP001230005">
    <property type="component" value="Unassembled WGS sequence"/>
</dbReference>
<dbReference type="Gene3D" id="3.60.40.10">
    <property type="entry name" value="PPM-type phosphatase domain"/>
    <property type="match status" value="1"/>
</dbReference>
<protein>
    <submittedName>
        <fullName evidence="3">Sigma-B regulation protein RsbU (Phosphoserine phosphatase)</fullName>
        <ecNumber evidence="3">3.1.3.3</ecNumber>
    </submittedName>
</protein>
<dbReference type="SMART" id="SM00331">
    <property type="entry name" value="PP2C_SIG"/>
    <property type="match status" value="1"/>
</dbReference>
<reference evidence="3 4" key="1">
    <citation type="submission" date="2023-07" db="EMBL/GenBank/DDBJ databases">
        <title>Genomic Encyclopedia of Type Strains, Phase IV (KMG-IV): sequencing the most valuable type-strain genomes for metagenomic binning, comparative biology and taxonomic classification.</title>
        <authorList>
            <person name="Goeker M."/>
        </authorList>
    </citation>
    <scope>NUCLEOTIDE SEQUENCE [LARGE SCALE GENOMIC DNA]</scope>
    <source>
        <strain evidence="3 4">DSM 9768</strain>
    </source>
</reference>
<dbReference type="InterPro" id="IPR014787">
    <property type="entry name" value="PSer_Pase_RsbU_N"/>
</dbReference>
<dbReference type="SUPFAM" id="SSF101215">
    <property type="entry name" value="KaiA/RbsU domain"/>
    <property type="match status" value="1"/>
</dbReference>
<evidence type="ECO:0000259" key="2">
    <source>
        <dbReference type="PROSITE" id="PS51746"/>
    </source>
</evidence>
<dbReference type="PANTHER" id="PTHR43156:SF15">
    <property type="entry name" value="PHOSPHOSERINE PHOSPHATASE RSBU"/>
    <property type="match status" value="1"/>
</dbReference>
<evidence type="ECO:0000313" key="3">
    <source>
        <dbReference type="EMBL" id="MDQ0256140.1"/>
    </source>
</evidence>
<keyword evidence="4" id="KW-1185">Reference proteome</keyword>
<dbReference type="EC" id="3.1.3.3" evidence="3"/>
<comment type="caution">
    <text evidence="3">The sequence shown here is derived from an EMBL/GenBank/DDBJ whole genome shotgun (WGS) entry which is preliminary data.</text>
</comment>
<dbReference type="InterPro" id="IPR017944">
    <property type="entry name" value="KaiA/RbsU_helical_domain_sf"/>
</dbReference>
<proteinExistence type="predicted"/>
<keyword evidence="1 3" id="KW-0378">Hydrolase</keyword>
<name>A0ABT9ZY17_9BACI</name>
<sequence>MPIIEKYEISMYQLYKEMLTNYLRNKSEHTLYSAQQFSKEMMVKDLSPEEMVSLHISVFKEIVEDLPEEVIDSFDLLLEVMIGYGLAHREHLSLRDRQRQLESELNVAARMQQSLLPSKELKVDEVDFGVTSVPAGKMSGDYYHYIVDEQGHIGVAVADVIGKGIPAAMCMSMIKYAMDSIPEQRLQPAALLENLNRVVERNIDSDMFITMVYGSYDPKSHRFYFASAGHEPGFFYEAATNTFHDLKTKGIVLGVSPKVQYHESSLKLEPGDFVVLLSDGVTETRVNGEFIERKDVSQLIGKYKHLPAQLMAEQVFRELERMQDFQLKDDFTLLILRRNV</sequence>
<dbReference type="Pfam" id="PF07228">
    <property type="entry name" value="SpoIIE"/>
    <property type="match status" value="1"/>
</dbReference>
<accession>A0ABT9ZY17</accession>
<dbReference type="InterPro" id="IPR052016">
    <property type="entry name" value="Bact_Sigma-Reg"/>
</dbReference>
<evidence type="ECO:0000313" key="4">
    <source>
        <dbReference type="Proteomes" id="UP001230005"/>
    </source>
</evidence>
<organism evidence="3 4">
    <name type="scientific">Evansella vedderi</name>
    <dbReference type="NCBI Taxonomy" id="38282"/>
    <lineage>
        <taxon>Bacteria</taxon>
        <taxon>Bacillati</taxon>
        <taxon>Bacillota</taxon>
        <taxon>Bacilli</taxon>
        <taxon>Bacillales</taxon>
        <taxon>Bacillaceae</taxon>
        <taxon>Evansella</taxon>
    </lineage>
</organism>